<proteinExistence type="predicted"/>
<feature type="region of interest" description="Disordered" evidence="1">
    <location>
        <begin position="1"/>
        <end position="28"/>
    </location>
</feature>
<dbReference type="Proteomes" id="UP001165378">
    <property type="component" value="Unassembled WGS sequence"/>
</dbReference>
<organism evidence="3 4">
    <name type="scientific">Yinghuangia soli</name>
    <dbReference type="NCBI Taxonomy" id="2908204"/>
    <lineage>
        <taxon>Bacteria</taxon>
        <taxon>Bacillati</taxon>
        <taxon>Actinomycetota</taxon>
        <taxon>Actinomycetes</taxon>
        <taxon>Kitasatosporales</taxon>
        <taxon>Streptomycetaceae</taxon>
        <taxon>Yinghuangia</taxon>
    </lineage>
</organism>
<keyword evidence="2" id="KW-0812">Transmembrane</keyword>
<name>A0AA41PYL5_9ACTN</name>
<feature type="transmembrane region" description="Helical" evidence="2">
    <location>
        <begin position="50"/>
        <end position="71"/>
    </location>
</feature>
<dbReference type="AlphaFoldDB" id="A0AA41PYL5"/>
<evidence type="ECO:0000313" key="3">
    <source>
        <dbReference type="EMBL" id="MCF2528153.1"/>
    </source>
</evidence>
<reference evidence="3" key="1">
    <citation type="submission" date="2022-01" db="EMBL/GenBank/DDBJ databases">
        <title>Genome-Based Taxonomic Classification of the Phylum Actinobacteria.</title>
        <authorList>
            <person name="Gao Y."/>
        </authorList>
    </citation>
    <scope>NUCLEOTIDE SEQUENCE</scope>
    <source>
        <strain evidence="3">KLBMP 8922</strain>
    </source>
</reference>
<dbReference type="EMBL" id="JAKFHA010000006">
    <property type="protein sequence ID" value="MCF2528153.1"/>
    <property type="molecule type" value="Genomic_DNA"/>
</dbReference>
<sequence length="73" mass="7570">MTRDIGGGLPGPGGGPRSGPAERARGYAQRWRPVAERPGEGWEVLPPLRWVVLGGATALVLLALMIAVAVLDG</sequence>
<comment type="caution">
    <text evidence="3">The sequence shown here is derived from an EMBL/GenBank/DDBJ whole genome shotgun (WGS) entry which is preliminary data.</text>
</comment>
<evidence type="ECO:0000256" key="2">
    <source>
        <dbReference type="SAM" id="Phobius"/>
    </source>
</evidence>
<accession>A0AA41PYL5</accession>
<evidence type="ECO:0000313" key="4">
    <source>
        <dbReference type="Proteomes" id="UP001165378"/>
    </source>
</evidence>
<keyword evidence="2" id="KW-1133">Transmembrane helix</keyword>
<keyword evidence="4" id="KW-1185">Reference proteome</keyword>
<gene>
    <name evidence="3" type="ORF">LZ495_13090</name>
</gene>
<protein>
    <submittedName>
        <fullName evidence="3">Uncharacterized protein</fullName>
    </submittedName>
</protein>
<feature type="compositionally biased region" description="Gly residues" evidence="1">
    <location>
        <begin position="1"/>
        <end position="17"/>
    </location>
</feature>
<keyword evidence="2" id="KW-0472">Membrane</keyword>
<dbReference type="RefSeq" id="WP_235052328.1">
    <property type="nucleotide sequence ID" value="NZ_JAKFHA010000006.1"/>
</dbReference>
<evidence type="ECO:0000256" key="1">
    <source>
        <dbReference type="SAM" id="MobiDB-lite"/>
    </source>
</evidence>